<accession>A0A068QMZ6</accession>
<proteinExistence type="inferred from homology"/>
<dbReference type="Proteomes" id="UP000324170">
    <property type="component" value="Unassembled WGS sequence"/>
</dbReference>
<evidence type="ECO:0000259" key="5">
    <source>
        <dbReference type="PROSITE" id="PS50931"/>
    </source>
</evidence>
<dbReference type="GO" id="GO:0006351">
    <property type="term" value="P:DNA-templated transcription"/>
    <property type="evidence" value="ECO:0007669"/>
    <property type="project" value="TreeGrafter"/>
</dbReference>
<evidence type="ECO:0000313" key="7">
    <source>
        <dbReference type="EMBL" id="TYP02863.1"/>
    </source>
</evidence>
<dbReference type="SUPFAM" id="SSF46785">
    <property type="entry name" value="Winged helix' DNA-binding domain"/>
    <property type="match status" value="1"/>
</dbReference>
<dbReference type="HOGENOM" id="CLU_039613_16_2_6"/>
<reference evidence="6 8" key="1">
    <citation type="submission" date="2013-07" db="EMBL/GenBank/DDBJ databases">
        <authorList>
            <person name="Genoscope - CEA"/>
        </authorList>
    </citation>
    <scope>NUCLEOTIDE SEQUENCE [LARGE SCALE GENOMIC DNA]</scope>
    <source>
        <strain evidence="6">FRM16</strain>
        <strain evidence="8">FRM16 / DSM 17909</strain>
    </source>
</reference>
<dbReference type="PROSITE" id="PS50931">
    <property type="entry name" value="HTH_LYSR"/>
    <property type="match status" value="1"/>
</dbReference>
<dbReference type="EMBL" id="VNHN01000042">
    <property type="protein sequence ID" value="TYP02863.1"/>
    <property type="molecule type" value="Genomic_DNA"/>
</dbReference>
<dbReference type="RefSeq" id="WP_045967982.1">
    <property type="nucleotide sequence ID" value="NZ_CAWMED010000001.1"/>
</dbReference>
<name>A0A068QMZ6_9GAMM</name>
<keyword evidence="4" id="KW-0804">Transcription</keyword>
<comment type="similarity">
    <text evidence="1">Belongs to the LysR transcriptional regulatory family.</text>
</comment>
<keyword evidence="3 7" id="KW-0238">DNA-binding</keyword>
<dbReference type="OrthoDB" id="9786526at2"/>
<dbReference type="CDD" id="cd08422">
    <property type="entry name" value="PBP2_CrgA_like"/>
    <property type="match status" value="1"/>
</dbReference>
<dbReference type="PANTHER" id="PTHR30537:SF66">
    <property type="entry name" value="IRON-REGULATED VIRULENCE REGULATORY PROTEIN IRGB"/>
    <property type="match status" value="1"/>
</dbReference>
<dbReference type="EMBL" id="FO704550">
    <property type="protein sequence ID" value="CDG15916.1"/>
    <property type="molecule type" value="Genomic_DNA"/>
</dbReference>
<dbReference type="InterPro" id="IPR000847">
    <property type="entry name" value="LysR_HTH_N"/>
</dbReference>
<evidence type="ECO:0000313" key="8">
    <source>
        <dbReference type="Proteomes" id="UP000032721"/>
    </source>
</evidence>
<evidence type="ECO:0000256" key="1">
    <source>
        <dbReference type="ARBA" id="ARBA00009437"/>
    </source>
</evidence>
<dbReference type="InterPro" id="IPR036390">
    <property type="entry name" value="WH_DNA-bd_sf"/>
</dbReference>
<evidence type="ECO:0000313" key="6">
    <source>
        <dbReference type="EMBL" id="CDG15916.1"/>
    </source>
</evidence>
<feature type="domain" description="HTH lysR-type" evidence="5">
    <location>
        <begin position="3"/>
        <end position="60"/>
    </location>
</feature>
<dbReference type="Gene3D" id="1.10.10.10">
    <property type="entry name" value="Winged helix-like DNA-binding domain superfamily/Winged helix DNA-binding domain"/>
    <property type="match status" value="1"/>
</dbReference>
<dbReference type="Pfam" id="PF00126">
    <property type="entry name" value="HTH_1"/>
    <property type="match status" value="1"/>
</dbReference>
<evidence type="ECO:0000256" key="3">
    <source>
        <dbReference type="ARBA" id="ARBA00023125"/>
    </source>
</evidence>
<sequence length="295" mass="33037">MHPHLNRIQTFLAVVECGSFTRAAERLFISKAVASIHVKVLEEALNVPLLIRNTRGIALTEAGNAFYQDFKAIFDNIQNAFDHVAERHHSLTGKLRLTSTAEFGEKFLLPLISQFCSLHPQLEISYFADSALNDLITERIDLAIRLGTLNDSSLRSRRLGSYGIQLVAAPVWLKQNPIAKPTDLNKVNWIANSNLQHPTQWELKHPTYPALTIRGKAKYISNSPSAIRALVISGLGVAVLPDWIIDADLKSGKLVPLFPEYPLPQQDITAIFPNNAQLQRKSRVFIDYLLENLTL</sequence>
<dbReference type="FunFam" id="1.10.10.10:FF:000001">
    <property type="entry name" value="LysR family transcriptional regulator"/>
    <property type="match status" value="1"/>
</dbReference>
<protein>
    <submittedName>
        <fullName evidence="7">DNA-binding transcriptional LysR family regulator</fullName>
    </submittedName>
    <submittedName>
        <fullName evidence="6">Transcriptional regulator, LysR family</fullName>
    </submittedName>
</protein>
<dbReference type="AlphaFoldDB" id="A0A068QMZ6"/>
<reference evidence="7 9" key="2">
    <citation type="submission" date="2019-07" db="EMBL/GenBank/DDBJ databases">
        <title>Genomic Encyclopedia of Type Strains, Phase I: the one thousand microbial genomes (KMG-I) project.</title>
        <authorList>
            <person name="Kyrpides N."/>
        </authorList>
    </citation>
    <scope>NUCLEOTIDE SEQUENCE [LARGE SCALE GENOMIC DNA]</scope>
    <source>
        <strain evidence="7 9">DSM 17909</strain>
    </source>
</reference>
<gene>
    <name evidence="7" type="ORF">LY16_02450</name>
    <name evidence="6" type="ORF">XDD1_0205</name>
</gene>
<dbReference type="GO" id="GO:0003700">
    <property type="term" value="F:DNA-binding transcription factor activity"/>
    <property type="evidence" value="ECO:0007669"/>
    <property type="project" value="InterPro"/>
</dbReference>
<evidence type="ECO:0000256" key="4">
    <source>
        <dbReference type="ARBA" id="ARBA00023163"/>
    </source>
</evidence>
<dbReference type="STRING" id="351671.XDD1_0205"/>
<dbReference type="InterPro" id="IPR036388">
    <property type="entry name" value="WH-like_DNA-bd_sf"/>
</dbReference>
<dbReference type="GO" id="GO:0043565">
    <property type="term" value="F:sequence-specific DNA binding"/>
    <property type="evidence" value="ECO:0007669"/>
    <property type="project" value="TreeGrafter"/>
</dbReference>
<keyword evidence="9" id="KW-1185">Reference proteome</keyword>
<dbReference type="Gene3D" id="3.40.190.290">
    <property type="match status" value="1"/>
</dbReference>
<evidence type="ECO:0000313" key="9">
    <source>
        <dbReference type="Proteomes" id="UP000324170"/>
    </source>
</evidence>
<organism evidence="6 8">
    <name type="scientific">Xenorhabdus doucetiae</name>
    <dbReference type="NCBI Taxonomy" id="351671"/>
    <lineage>
        <taxon>Bacteria</taxon>
        <taxon>Pseudomonadati</taxon>
        <taxon>Pseudomonadota</taxon>
        <taxon>Gammaproteobacteria</taxon>
        <taxon>Enterobacterales</taxon>
        <taxon>Morganellaceae</taxon>
        <taxon>Xenorhabdus</taxon>
    </lineage>
</organism>
<evidence type="ECO:0000256" key="2">
    <source>
        <dbReference type="ARBA" id="ARBA00023015"/>
    </source>
</evidence>
<dbReference type="PANTHER" id="PTHR30537">
    <property type="entry name" value="HTH-TYPE TRANSCRIPTIONAL REGULATOR"/>
    <property type="match status" value="1"/>
</dbReference>
<dbReference type="Proteomes" id="UP000032721">
    <property type="component" value="Chromosome"/>
</dbReference>
<dbReference type="KEGG" id="xdo:XDD1_0205"/>
<dbReference type="SUPFAM" id="SSF53850">
    <property type="entry name" value="Periplasmic binding protein-like II"/>
    <property type="match status" value="1"/>
</dbReference>
<dbReference type="Pfam" id="PF03466">
    <property type="entry name" value="LysR_substrate"/>
    <property type="match status" value="1"/>
</dbReference>
<keyword evidence="2" id="KW-0805">Transcription regulation</keyword>
<dbReference type="InterPro" id="IPR058163">
    <property type="entry name" value="LysR-type_TF_proteobact-type"/>
</dbReference>
<dbReference type="InterPro" id="IPR005119">
    <property type="entry name" value="LysR_subst-bd"/>
</dbReference>